<comment type="caution">
    <text evidence="3">The sequence shown here is derived from an EMBL/GenBank/DDBJ whole genome shotgun (WGS) entry which is preliminary data.</text>
</comment>
<dbReference type="Pfam" id="PF00795">
    <property type="entry name" value="CN_hydrolase"/>
    <property type="match status" value="1"/>
</dbReference>
<feature type="domain" description="CN hydrolase" evidence="2">
    <location>
        <begin position="10"/>
        <end position="261"/>
    </location>
</feature>
<dbReference type="InterPro" id="IPR036526">
    <property type="entry name" value="C-N_Hydrolase_sf"/>
</dbReference>
<reference evidence="3 4" key="1">
    <citation type="journal article" date="2024" name="Nat. Commun.">
        <title>Phylogenomics reveals the evolutionary origins of lichenization in chlorophyte algae.</title>
        <authorList>
            <person name="Puginier C."/>
            <person name="Libourel C."/>
            <person name="Otte J."/>
            <person name="Skaloud P."/>
            <person name="Haon M."/>
            <person name="Grisel S."/>
            <person name="Petersen M."/>
            <person name="Berrin J.G."/>
            <person name="Delaux P.M."/>
            <person name="Dal Grande F."/>
            <person name="Keller J."/>
        </authorList>
    </citation>
    <scope>NUCLEOTIDE SEQUENCE [LARGE SCALE GENOMIC DNA]</scope>
    <source>
        <strain evidence="3 4">SAG 2145</strain>
    </source>
</reference>
<evidence type="ECO:0000259" key="2">
    <source>
        <dbReference type="PROSITE" id="PS50263"/>
    </source>
</evidence>
<dbReference type="GO" id="GO:0016811">
    <property type="term" value="F:hydrolase activity, acting on carbon-nitrogen (but not peptide) bonds, in linear amides"/>
    <property type="evidence" value="ECO:0007669"/>
    <property type="project" value="InterPro"/>
</dbReference>
<dbReference type="PROSITE" id="PS50263">
    <property type="entry name" value="CN_HYDROLASE"/>
    <property type="match status" value="1"/>
</dbReference>
<evidence type="ECO:0000256" key="1">
    <source>
        <dbReference type="ARBA" id="ARBA00022801"/>
    </source>
</evidence>
<dbReference type="Proteomes" id="UP001438707">
    <property type="component" value="Unassembled WGS sequence"/>
</dbReference>
<dbReference type="InterPro" id="IPR003010">
    <property type="entry name" value="C-N_Hydrolase"/>
</dbReference>
<gene>
    <name evidence="3" type="ORF">WJX74_005070</name>
</gene>
<dbReference type="AlphaFoldDB" id="A0AAW1RPU5"/>
<evidence type="ECO:0000313" key="4">
    <source>
        <dbReference type="Proteomes" id="UP001438707"/>
    </source>
</evidence>
<proteinExistence type="predicted"/>
<dbReference type="InterPro" id="IPR045254">
    <property type="entry name" value="Nit1/2_C-N_Hydrolase"/>
</dbReference>
<dbReference type="Gene3D" id="3.60.110.10">
    <property type="entry name" value="Carbon-nitrogen hydrolase"/>
    <property type="match status" value="1"/>
</dbReference>
<dbReference type="SUPFAM" id="SSF56317">
    <property type="entry name" value="Carbon-nitrogen hydrolase"/>
    <property type="match status" value="1"/>
</dbReference>
<evidence type="ECO:0000313" key="3">
    <source>
        <dbReference type="EMBL" id="KAK9835655.1"/>
    </source>
</evidence>
<name>A0AAW1RPU5_9CHLO</name>
<keyword evidence="4" id="KW-1185">Reference proteome</keyword>
<organism evidence="3 4">
    <name type="scientific">Apatococcus lobatus</name>
    <dbReference type="NCBI Taxonomy" id="904363"/>
    <lineage>
        <taxon>Eukaryota</taxon>
        <taxon>Viridiplantae</taxon>
        <taxon>Chlorophyta</taxon>
        <taxon>core chlorophytes</taxon>
        <taxon>Trebouxiophyceae</taxon>
        <taxon>Chlorellales</taxon>
        <taxon>Chlorellaceae</taxon>
        <taxon>Apatococcus</taxon>
    </lineage>
</organism>
<keyword evidence="1" id="KW-0378">Hydrolase</keyword>
<dbReference type="CDD" id="cd07572">
    <property type="entry name" value="nit"/>
    <property type="match status" value="1"/>
</dbReference>
<dbReference type="EMBL" id="JALJOS010000008">
    <property type="protein sequence ID" value="KAK9835655.1"/>
    <property type="molecule type" value="Genomic_DNA"/>
</dbReference>
<accession>A0AAW1RPU5</accession>
<sequence length="290" mass="31894">MSSNAKAAVSRVAVGQMTATGDQQQNLKTCSRLAKEARARGCSTLFLPECFSYIGLTPTDGVKMAQPLTGPLMQQYQSLASSVGIWLSLGGFQERSPTDPDRLCNCHVILDDQGSIRATYRKVHLFDVEVENGPVLMESRSTAPGNELVACDSPAGRLGLTICYDLRFPEVYQALTFQHQAEVLLVPSAFTKLTGEAHWELLLRARAVECQCYVIAAAQAGKHNEKRESYGHSLIIDPWGRVIGKLDDPSATGIAVADIDPEELQRVRRRMPIQQHRIQGRTCLGWDAPQ</sequence>
<protein>
    <recommendedName>
        <fullName evidence="2">CN hydrolase domain-containing protein</fullName>
    </recommendedName>
</protein>
<dbReference type="PANTHER" id="PTHR23088:SF27">
    <property type="entry name" value="DEAMINATED GLUTATHIONE AMIDASE"/>
    <property type="match status" value="1"/>
</dbReference>
<dbReference type="PANTHER" id="PTHR23088">
    <property type="entry name" value="NITRILASE-RELATED"/>
    <property type="match status" value="1"/>
</dbReference>